<sequence length="194" mass="20905">EAKEKYQQLIEGYVQRHWWHPIDPSSPLPSDLAPAEIFLLGGKPGDKRKPRLVADFQPCNAQLPASSTSGIAIDDVLLVIRALSPCSLFSFDAASAFYRVRLDGDRVVLLHTGLAEGSHPDFFSDRTAFGISSGPQAMEESLGWLVKNFGVSAFAVVLILLAIFVDDGIAGSSERDIVKAALALLYVLSVCGFG</sequence>
<gene>
    <name evidence="2" type="ORF">FOZ61_004642</name>
</gene>
<evidence type="ECO:0000313" key="2">
    <source>
        <dbReference type="EMBL" id="KAF4647107.1"/>
    </source>
</evidence>
<dbReference type="EMBL" id="JABAHT010002626">
    <property type="protein sequence ID" value="KAF4647107.1"/>
    <property type="molecule type" value="Genomic_DNA"/>
</dbReference>
<name>A0A7J6KJ34_PEROL</name>
<proteinExistence type="predicted"/>
<keyword evidence="1" id="KW-0472">Membrane</keyword>
<accession>A0A7J6KJ34</accession>
<feature type="non-terminal residue" evidence="2">
    <location>
        <position position="1"/>
    </location>
</feature>
<keyword evidence="1" id="KW-0812">Transmembrane</keyword>
<feature type="transmembrane region" description="Helical" evidence="1">
    <location>
        <begin position="145"/>
        <end position="165"/>
    </location>
</feature>
<dbReference type="AlphaFoldDB" id="A0A7J6KJ34"/>
<organism evidence="2 3">
    <name type="scientific">Perkinsus olseni</name>
    <name type="common">Perkinsus atlanticus</name>
    <dbReference type="NCBI Taxonomy" id="32597"/>
    <lineage>
        <taxon>Eukaryota</taxon>
        <taxon>Sar</taxon>
        <taxon>Alveolata</taxon>
        <taxon>Perkinsozoa</taxon>
        <taxon>Perkinsea</taxon>
        <taxon>Perkinsida</taxon>
        <taxon>Perkinsidae</taxon>
        <taxon>Perkinsus</taxon>
    </lineage>
</organism>
<evidence type="ECO:0000313" key="3">
    <source>
        <dbReference type="Proteomes" id="UP000570595"/>
    </source>
</evidence>
<keyword evidence="1" id="KW-1133">Transmembrane helix</keyword>
<comment type="caution">
    <text evidence="2">The sequence shown here is derived from an EMBL/GenBank/DDBJ whole genome shotgun (WGS) entry which is preliminary data.</text>
</comment>
<protein>
    <recommendedName>
        <fullName evidence="4">Reverse transcriptase domain-containing protein</fullName>
    </recommendedName>
</protein>
<evidence type="ECO:0008006" key="4">
    <source>
        <dbReference type="Google" id="ProtNLM"/>
    </source>
</evidence>
<feature type="non-terminal residue" evidence="2">
    <location>
        <position position="194"/>
    </location>
</feature>
<dbReference type="Proteomes" id="UP000570595">
    <property type="component" value="Unassembled WGS sequence"/>
</dbReference>
<evidence type="ECO:0000256" key="1">
    <source>
        <dbReference type="SAM" id="Phobius"/>
    </source>
</evidence>
<dbReference type="OrthoDB" id="10604656at2759"/>
<reference evidence="2 3" key="1">
    <citation type="submission" date="2020-04" db="EMBL/GenBank/DDBJ databases">
        <title>Perkinsus olseni comparative genomics.</title>
        <authorList>
            <person name="Bogema D.R."/>
        </authorList>
    </citation>
    <scope>NUCLEOTIDE SEQUENCE [LARGE SCALE GENOMIC DNA]</scope>
    <source>
        <strain evidence="2">ATCC PRA-179</strain>
    </source>
</reference>